<accession>A0ABU3SIY2</accession>
<keyword evidence="1" id="KW-0812">Transmembrane</keyword>
<evidence type="ECO:0000313" key="2">
    <source>
        <dbReference type="EMBL" id="MDU0344763.1"/>
    </source>
</evidence>
<feature type="transmembrane region" description="Helical" evidence="1">
    <location>
        <begin position="16"/>
        <end position="38"/>
    </location>
</feature>
<keyword evidence="1" id="KW-0472">Membrane</keyword>
<evidence type="ECO:0000313" key="3">
    <source>
        <dbReference type="Proteomes" id="UP001261125"/>
    </source>
</evidence>
<evidence type="ECO:0000256" key="1">
    <source>
        <dbReference type="SAM" id="Phobius"/>
    </source>
</evidence>
<keyword evidence="3" id="KW-1185">Reference proteome</keyword>
<name>A0ABU3SIY2_9MICO</name>
<proteinExistence type="predicted"/>
<dbReference type="EMBL" id="JAWDIT010000001">
    <property type="protein sequence ID" value="MDU0344763.1"/>
    <property type="molecule type" value="Genomic_DNA"/>
</dbReference>
<keyword evidence="1" id="KW-1133">Transmembrane helix</keyword>
<reference evidence="2 3" key="1">
    <citation type="submission" date="2023-09" db="EMBL/GenBank/DDBJ databases">
        <title>Microbacterium fusihabitans sp. nov., Microbacterium phycihabitans sp. nov., and Microbacterium cervinum sp. nov., isolated from dried seaweeds of beach.</title>
        <authorList>
            <person name="Lee S.D."/>
        </authorList>
    </citation>
    <scope>NUCLEOTIDE SEQUENCE [LARGE SCALE GENOMIC DNA]</scope>
    <source>
        <strain evidence="2 3">KSW2-29</strain>
    </source>
</reference>
<comment type="caution">
    <text evidence="2">The sequence shown here is derived from an EMBL/GenBank/DDBJ whole genome shotgun (WGS) entry which is preliminary data.</text>
</comment>
<gene>
    <name evidence="2" type="ORF">RWH44_03495</name>
</gene>
<sequence length="163" mass="18244">MTRVSERRRSDSKRRIDLLIVVGFVCFLAIQGFVSFRISPEPYPVIRMPGFQTAADRDGTVETTFVRGEVDFADGATAEIDPSSVMEPLRFSTALPTLSYILGPNSEVELSDESIAWLRERAQIVSGRVDVTSIRFCWEPARIDITSAQVAQIQECEWKVVGL</sequence>
<organism evidence="2 3">
    <name type="scientific">Microbacterium phycohabitans</name>
    <dbReference type="NCBI Taxonomy" id="3075993"/>
    <lineage>
        <taxon>Bacteria</taxon>
        <taxon>Bacillati</taxon>
        <taxon>Actinomycetota</taxon>
        <taxon>Actinomycetes</taxon>
        <taxon>Micrococcales</taxon>
        <taxon>Microbacteriaceae</taxon>
        <taxon>Microbacterium</taxon>
    </lineage>
</organism>
<dbReference type="RefSeq" id="WP_316003481.1">
    <property type="nucleotide sequence ID" value="NZ_JAWDIT010000001.1"/>
</dbReference>
<dbReference type="Proteomes" id="UP001261125">
    <property type="component" value="Unassembled WGS sequence"/>
</dbReference>
<protein>
    <submittedName>
        <fullName evidence="2">Uncharacterized protein</fullName>
    </submittedName>
</protein>